<evidence type="ECO:0000256" key="1">
    <source>
        <dbReference type="SAM" id="Phobius"/>
    </source>
</evidence>
<keyword evidence="3" id="KW-1185">Reference proteome</keyword>
<dbReference type="Pfam" id="PF06912">
    <property type="entry name" value="DUF1275"/>
    <property type="match status" value="1"/>
</dbReference>
<sequence length="235" mass="23609">MSASSWFASPRHGPLPALLLLLTLGTGLVDAVSILALGRVFVANMTGNIVFIGFALAGAPGFSLAAALVALAGFLVGAGVAGPLIGLLHHHRGRVLAVVTTAETALLGAALIVAALTAEPFGAAPRNLIAGLAAVALGMQNTAARELAVPDATTTVLTMTLTGVAADLRERNVPVLLRRVFAVAAMLLGGLVGALLVLNLSAAAALAPAVVLVAAVSLAAWLVSRRPAPWHERGR</sequence>
<evidence type="ECO:0000313" key="2">
    <source>
        <dbReference type="EMBL" id="NYJ03860.1"/>
    </source>
</evidence>
<dbReference type="AlphaFoldDB" id="A0A853C757"/>
<keyword evidence="1" id="KW-0812">Transmembrane</keyword>
<keyword evidence="1" id="KW-0472">Membrane</keyword>
<feature type="transmembrane region" description="Helical" evidence="1">
    <location>
        <begin position="204"/>
        <end position="223"/>
    </location>
</feature>
<evidence type="ECO:0000313" key="3">
    <source>
        <dbReference type="Proteomes" id="UP000541969"/>
    </source>
</evidence>
<dbReference type="Proteomes" id="UP000541969">
    <property type="component" value="Unassembled WGS sequence"/>
</dbReference>
<keyword evidence="1" id="KW-1133">Transmembrane helix</keyword>
<protein>
    <submittedName>
        <fullName evidence="2">Uncharacterized membrane protein YoaK (UPF0700 family)</fullName>
    </submittedName>
</protein>
<feature type="transmembrane region" description="Helical" evidence="1">
    <location>
        <begin position="95"/>
        <end position="118"/>
    </location>
</feature>
<dbReference type="PANTHER" id="PTHR37314:SF4">
    <property type="entry name" value="UPF0700 TRANSMEMBRANE PROTEIN YOAK"/>
    <property type="match status" value="1"/>
</dbReference>
<organism evidence="2 3">
    <name type="scientific">Petropleomorpha daqingensis</name>
    <dbReference type="NCBI Taxonomy" id="2026353"/>
    <lineage>
        <taxon>Bacteria</taxon>
        <taxon>Bacillati</taxon>
        <taxon>Actinomycetota</taxon>
        <taxon>Actinomycetes</taxon>
        <taxon>Geodermatophilales</taxon>
        <taxon>Geodermatophilaceae</taxon>
        <taxon>Petropleomorpha</taxon>
    </lineage>
</organism>
<reference evidence="2 3" key="1">
    <citation type="submission" date="2020-07" db="EMBL/GenBank/DDBJ databases">
        <title>Sequencing the genomes of 1000 actinobacteria strains.</title>
        <authorList>
            <person name="Klenk H.-P."/>
        </authorList>
    </citation>
    <scope>NUCLEOTIDE SEQUENCE [LARGE SCALE GENOMIC DNA]</scope>
    <source>
        <strain evidence="2 3">DSM 104001</strain>
    </source>
</reference>
<gene>
    <name evidence="2" type="ORF">GGQ55_000138</name>
</gene>
<feature type="transmembrane region" description="Helical" evidence="1">
    <location>
        <begin position="176"/>
        <end position="198"/>
    </location>
</feature>
<name>A0A853C757_9ACTN</name>
<comment type="caution">
    <text evidence="2">The sequence shown here is derived from an EMBL/GenBank/DDBJ whole genome shotgun (WGS) entry which is preliminary data.</text>
</comment>
<feature type="transmembrane region" description="Helical" evidence="1">
    <location>
        <begin position="41"/>
        <end position="59"/>
    </location>
</feature>
<dbReference type="EMBL" id="JACBZT010000001">
    <property type="protein sequence ID" value="NYJ03860.1"/>
    <property type="molecule type" value="Genomic_DNA"/>
</dbReference>
<feature type="transmembrane region" description="Helical" evidence="1">
    <location>
        <begin position="66"/>
        <end position="89"/>
    </location>
</feature>
<dbReference type="PANTHER" id="PTHR37314">
    <property type="entry name" value="SLR0142 PROTEIN"/>
    <property type="match status" value="1"/>
</dbReference>
<dbReference type="RefSeq" id="WP_179714649.1">
    <property type="nucleotide sequence ID" value="NZ_JACBZT010000001.1"/>
</dbReference>
<proteinExistence type="predicted"/>
<dbReference type="InterPro" id="IPR010699">
    <property type="entry name" value="DUF1275"/>
</dbReference>
<accession>A0A853C757</accession>